<dbReference type="AlphaFoldDB" id="F7X052"/>
<dbReference type="GO" id="GO:0005829">
    <property type="term" value="C:cytosol"/>
    <property type="evidence" value="ECO:0007669"/>
    <property type="project" value="TreeGrafter"/>
</dbReference>
<sequence>MNTTTPNEHPSAIVKVDTSNFSEEVLQSAEPVIVDFWKNGCQPCDMIAPFLEQIATELAGKVKVVKINKAENPELVARYGVRGYPTLALFKDGEVAVAAIDFGTGSFRSSILNALASLRT</sequence>
<gene>
    <name evidence="3" type="primary">trxA2</name>
    <name evidence="2" type="synonym">trxA1</name>
    <name evidence="2" type="ordered locus">SM11_chr1486</name>
    <name evidence="3" type="ordered locus">SM11_chr1932</name>
</gene>
<organism evidence="3 4">
    <name type="scientific">Sinorhizobium meliloti (strain SM11)</name>
    <dbReference type="NCBI Taxonomy" id="707241"/>
    <lineage>
        <taxon>Bacteria</taxon>
        <taxon>Pseudomonadati</taxon>
        <taxon>Pseudomonadota</taxon>
        <taxon>Alphaproteobacteria</taxon>
        <taxon>Hyphomicrobiales</taxon>
        <taxon>Rhizobiaceae</taxon>
        <taxon>Sinorhizobium/Ensifer group</taxon>
        <taxon>Sinorhizobium</taxon>
    </lineage>
</organism>
<proteinExistence type="predicted"/>
<dbReference type="Proteomes" id="UP000009045">
    <property type="component" value="Chromosome"/>
</dbReference>
<dbReference type="PANTHER" id="PTHR45663">
    <property type="entry name" value="GEO12009P1"/>
    <property type="match status" value="1"/>
</dbReference>
<evidence type="ECO:0000313" key="3">
    <source>
        <dbReference type="EMBL" id="AEH79199.1"/>
    </source>
</evidence>
<dbReference type="InterPro" id="IPR013766">
    <property type="entry name" value="Thioredoxin_domain"/>
</dbReference>
<dbReference type="PATRIC" id="fig|707241.3.peg.1560"/>
<dbReference type="KEGG" id="smx:SM11_chr1932"/>
<dbReference type="PROSITE" id="PS51352">
    <property type="entry name" value="THIOREDOXIN_2"/>
    <property type="match status" value="1"/>
</dbReference>
<dbReference type="SUPFAM" id="SSF52833">
    <property type="entry name" value="Thioredoxin-like"/>
    <property type="match status" value="1"/>
</dbReference>
<dbReference type="EMBL" id="CP001830">
    <property type="protein sequence ID" value="AEH79199.1"/>
    <property type="molecule type" value="Genomic_DNA"/>
</dbReference>
<dbReference type="Gene3D" id="3.40.30.10">
    <property type="entry name" value="Glutaredoxin"/>
    <property type="match status" value="1"/>
</dbReference>
<feature type="domain" description="Thioredoxin" evidence="1">
    <location>
        <begin position="1"/>
        <end position="120"/>
    </location>
</feature>
<dbReference type="Pfam" id="PF00085">
    <property type="entry name" value="Thioredoxin"/>
    <property type="match status" value="1"/>
</dbReference>
<dbReference type="PANTHER" id="PTHR45663:SF11">
    <property type="entry name" value="GEO12009P1"/>
    <property type="match status" value="1"/>
</dbReference>
<protein>
    <submittedName>
        <fullName evidence="3">Putative thioredoxin protein</fullName>
    </submittedName>
</protein>
<dbReference type="HOGENOM" id="CLU_090389_10_2_5"/>
<dbReference type="EMBL" id="CP001830">
    <property type="protein sequence ID" value="AEH78762.1"/>
    <property type="molecule type" value="Genomic_DNA"/>
</dbReference>
<dbReference type="GO" id="GO:0045454">
    <property type="term" value="P:cell redox homeostasis"/>
    <property type="evidence" value="ECO:0007669"/>
    <property type="project" value="TreeGrafter"/>
</dbReference>
<name>F7X052_SINMM</name>
<evidence type="ECO:0000313" key="4">
    <source>
        <dbReference type="Proteomes" id="UP000009045"/>
    </source>
</evidence>
<reference evidence="3 4" key="1">
    <citation type="journal article" date="2011" name="J. Biotechnol.">
        <title>The complete genome sequence of the dominant Sinorhizobium meliloti field isolate SM11 extends the S. meliloti pan-genome.</title>
        <authorList>
            <person name="Schneiker-Bekel S."/>
            <person name="Wibberg D."/>
            <person name="Bekel T."/>
            <person name="Blom J."/>
            <person name="Linke B."/>
            <person name="Neuweger H."/>
            <person name="Stiens M."/>
            <person name="Vorholter F.J."/>
            <person name="Weidner S."/>
            <person name="Goesmann A."/>
            <person name="Puhler A."/>
            <person name="Schluter A."/>
        </authorList>
    </citation>
    <scope>NUCLEOTIDE SEQUENCE [LARGE SCALE GENOMIC DNA]</scope>
    <source>
        <strain evidence="3 4">SM11</strain>
    </source>
</reference>
<dbReference type="InterPro" id="IPR036249">
    <property type="entry name" value="Thioredoxin-like_sf"/>
</dbReference>
<dbReference type="RefSeq" id="WP_014529437.1">
    <property type="nucleotide sequence ID" value="NC_017325.1"/>
</dbReference>
<dbReference type="KEGG" id="smx:SM11_chr1486"/>
<evidence type="ECO:0000313" key="2">
    <source>
        <dbReference type="EMBL" id="AEH78762.1"/>
    </source>
</evidence>
<accession>F7X052</accession>
<evidence type="ECO:0000259" key="1">
    <source>
        <dbReference type="PROSITE" id="PS51352"/>
    </source>
</evidence>
<dbReference type="CDD" id="cd02947">
    <property type="entry name" value="TRX_family"/>
    <property type="match status" value="1"/>
</dbReference>
<dbReference type="GO" id="GO:0015035">
    <property type="term" value="F:protein-disulfide reductase activity"/>
    <property type="evidence" value="ECO:0007669"/>
    <property type="project" value="TreeGrafter"/>
</dbReference>